<proteinExistence type="predicted"/>
<protein>
    <submittedName>
        <fullName evidence="2">Uncharacterized protein</fullName>
    </submittedName>
</protein>
<sequence length="77" mass="8898">MNVNRSKSFTCFALRQSNQNIEIVPQEACIQHKGPETMLQERQAREAMTRSTATDSRRTNELRTSSSNHDQKRLSVF</sequence>
<evidence type="ECO:0000313" key="3">
    <source>
        <dbReference type="Proteomes" id="UP001331761"/>
    </source>
</evidence>
<name>A0AAN8GF77_TRICO</name>
<dbReference type="Proteomes" id="UP001331761">
    <property type="component" value="Unassembled WGS sequence"/>
</dbReference>
<comment type="caution">
    <text evidence="2">The sequence shown here is derived from an EMBL/GenBank/DDBJ whole genome shotgun (WGS) entry which is preliminary data.</text>
</comment>
<reference evidence="2 3" key="1">
    <citation type="submission" date="2019-10" db="EMBL/GenBank/DDBJ databases">
        <title>Assembly and Annotation for the nematode Trichostrongylus colubriformis.</title>
        <authorList>
            <person name="Martin J."/>
        </authorList>
    </citation>
    <scope>NUCLEOTIDE SEQUENCE [LARGE SCALE GENOMIC DNA]</scope>
    <source>
        <strain evidence="2">G859</strain>
        <tissue evidence="2">Whole worm</tissue>
    </source>
</reference>
<dbReference type="AlphaFoldDB" id="A0AAN8GF77"/>
<evidence type="ECO:0000256" key="1">
    <source>
        <dbReference type="SAM" id="MobiDB-lite"/>
    </source>
</evidence>
<evidence type="ECO:0000313" key="2">
    <source>
        <dbReference type="EMBL" id="KAK5986483.1"/>
    </source>
</evidence>
<dbReference type="EMBL" id="WIXE01000556">
    <property type="protein sequence ID" value="KAK5986483.1"/>
    <property type="molecule type" value="Genomic_DNA"/>
</dbReference>
<feature type="region of interest" description="Disordered" evidence="1">
    <location>
        <begin position="41"/>
        <end position="77"/>
    </location>
</feature>
<organism evidence="2 3">
    <name type="scientific">Trichostrongylus colubriformis</name>
    <name type="common">Black scour worm</name>
    <dbReference type="NCBI Taxonomy" id="6319"/>
    <lineage>
        <taxon>Eukaryota</taxon>
        <taxon>Metazoa</taxon>
        <taxon>Ecdysozoa</taxon>
        <taxon>Nematoda</taxon>
        <taxon>Chromadorea</taxon>
        <taxon>Rhabditida</taxon>
        <taxon>Rhabditina</taxon>
        <taxon>Rhabditomorpha</taxon>
        <taxon>Strongyloidea</taxon>
        <taxon>Trichostrongylidae</taxon>
        <taxon>Trichostrongylus</taxon>
    </lineage>
</organism>
<accession>A0AAN8GF77</accession>
<gene>
    <name evidence="2" type="ORF">GCK32_009773</name>
</gene>
<keyword evidence="3" id="KW-1185">Reference proteome</keyword>